<dbReference type="PRINTS" id="PR00778">
    <property type="entry name" value="HTHARSR"/>
</dbReference>
<keyword evidence="1" id="KW-0805">Transcription regulation</keyword>
<proteinExistence type="predicted"/>
<dbReference type="GO" id="GO:0003677">
    <property type="term" value="F:DNA binding"/>
    <property type="evidence" value="ECO:0007669"/>
    <property type="project" value="UniProtKB-KW"/>
</dbReference>
<dbReference type="Proteomes" id="UP000886879">
    <property type="component" value="Unassembled WGS sequence"/>
</dbReference>
<dbReference type="EMBL" id="DVFO01000038">
    <property type="protein sequence ID" value="HIQ60743.1"/>
    <property type="molecule type" value="Genomic_DNA"/>
</dbReference>
<dbReference type="InterPro" id="IPR036388">
    <property type="entry name" value="WH-like_DNA-bd_sf"/>
</dbReference>
<dbReference type="InterPro" id="IPR011991">
    <property type="entry name" value="ArsR-like_HTH"/>
</dbReference>
<dbReference type="SMART" id="SM00418">
    <property type="entry name" value="HTH_ARSR"/>
    <property type="match status" value="1"/>
</dbReference>
<dbReference type="Gene3D" id="1.10.10.10">
    <property type="entry name" value="Winged helix-like DNA-binding domain superfamily/Winged helix DNA-binding domain"/>
    <property type="match status" value="1"/>
</dbReference>
<evidence type="ECO:0000256" key="1">
    <source>
        <dbReference type="ARBA" id="ARBA00023015"/>
    </source>
</evidence>
<dbReference type="NCBIfam" id="NF033789">
    <property type="entry name" value="repress_SdpR"/>
    <property type="match status" value="1"/>
</dbReference>
<evidence type="ECO:0000259" key="4">
    <source>
        <dbReference type="PROSITE" id="PS50987"/>
    </source>
</evidence>
<reference evidence="5" key="2">
    <citation type="journal article" date="2021" name="PeerJ">
        <title>Extensive microbial diversity within the chicken gut microbiome revealed by metagenomics and culture.</title>
        <authorList>
            <person name="Gilroy R."/>
            <person name="Ravi A."/>
            <person name="Getino M."/>
            <person name="Pursley I."/>
            <person name="Horton D.L."/>
            <person name="Alikhan N.F."/>
            <person name="Baker D."/>
            <person name="Gharbi K."/>
            <person name="Hall N."/>
            <person name="Watson M."/>
            <person name="Adriaenssens E.M."/>
            <person name="Foster-Nyarko E."/>
            <person name="Jarju S."/>
            <person name="Secka A."/>
            <person name="Antonio M."/>
            <person name="Oren A."/>
            <person name="Chaudhuri R.R."/>
            <person name="La Ragione R."/>
            <person name="Hildebrand F."/>
            <person name="Pallen M.J."/>
        </authorList>
    </citation>
    <scope>NUCLEOTIDE SEQUENCE</scope>
    <source>
        <strain evidence="5">ChiGjej2B2-12916</strain>
    </source>
</reference>
<reference evidence="5" key="1">
    <citation type="submission" date="2020-10" db="EMBL/GenBank/DDBJ databases">
        <authorList>
            <person name="Gilroy R."/>
        </authorList>
    </citation>
    <scope>NUCLEOTIDE SEQUENCE</scope>
    <source>
        <strain evidence="5">ChiGjej2B2-12916</strain>
    </source>
</reference>
<dbReference type="SUPFAM" id="SSF46785">
    <property type="entry name" value="Winged helix' DNA-binding domain"/>
    <property type="match status" value="1"/>
</dbReference>
<comment type="caution">
    <text evidence="5">The sequence shown here is derived from an EMBL/GenBank/DDBJ whole genome shotgun (WGS) entry which is preliminary data.</text>
</comment>
<dbReference type="InterPro" id="IPR001845">
    <property type="entry name" value="HTH_ArsR_DNA-bd_dom"/>
</dbReference>
<dbReference type="CDD" id="cd00090">
    <property type="entry name" value="HTH_ARSR"/>
    <property type="match status" value="1"/>
</dbReference>
<feature type="domain" description="HTH arsR-type" evidence="4">
    <location>
        <begin position="1"/>
        <end position="89"/>
    </location>
</feature>
<dbReference type="InterPro" id="IPR051081">
    <property type="entry name" value="HTH_MetalResp_TranReg"/>
</dbReference>
<dbReference type="AlphaFoldDB" id="A0A9D0YRR3"/>
<evidence type="ECO:0000256" key="2">
    <source>
        <dbReference type="ARBA" id="ARBA00023125"/>
    </source>
</evidence>
<evidence type="ECO:0000313" key="5">
    <source>
        <dbReference type="EMBL" id="HIQ60743.1"/>
    </source>
</evidence>
<keyword evidence="3" id="KW-0804">Transcription</keyword>
<sequence length="103" mass="11552">MGLQETMKALSDPTRREILQLLKNGKLSAGDIAEHFSISNASISRHLSVLKKAELVRDCRCGQYIYYEIDTTVLQDILGWVSQFTSGIESIPEDMPQASKHEV</sequence>
<gene>
    <name evidence="5" type="ORF">IAD31_03985</name>
</gene>
<dbReference type="NCBIfam" id="NF033788">
    <property type="entry name" value="HTH_metalloreg"/>
    <property type="match status" value="1"/>
</dbReference>
<evidence type="ECO:0000256" key="3">
    <source>
        <dbReference type="ARBA" id="ARBA00023163"/>
    </source>
</evidence>
<dbReference type="PROSITE" id="PS50987">
    <property type="entry name" value="HTH_ARSR_2"/>
    <property type="match status" value="1"/>
</dbReference>
<accession>A0A9D0YRR3</accession>
<name>A0A9D0YRR3_9FIRM</name>
<dbReference type="InterPro" id="IPR047796">
    <property type="entry name" value="SdpR-like_repress"/>
</dbReference>
<evidence type="ECO:0000313" key="6">
    <source>
        <dbReference type="Proteomes" id="UP000886879"/>
    </source>
</evidence>
<dbReference type="PANTHER" id="PTHR33154">
    <property type="entry name" value="TRANSCRIPTIONAL REGULATOR, ARSR FAMILY"/>
    <property type="match status" value="1"/>
</dbReference>
<keyword evidence="2" id="KW-0238">DNA-binding</keyword>
<dbReference type="PANTHER" id="PTHR33154:SF33">
    <property type="entry name" value="TRANSCRIPTIONAL REPRESSOR SDPR"/>
    <property type="match status" value="1"/>
</dbReference>
<protein>
    <submittedName>
        <fullName evidence="5">Winged helix-turn-helix transcriptional regulator</fullName>
    </submittedName>
</protein>
<dbReference type="Pfam" id="PF01022">
    <property type="entry name" value="HTH_5"/>
    <property type="match status" value="1"/>
</dbReference>
<organism evidence="5 6">
    <name type="scientific">Candidatus Enterenecus faecium</name>
    <dbReference type="NCBI Taxonomy" id="2840780"/>
    <lineage>
        <taxon>Bacteria</taxon>
        <taxon>Bacillati</taxon>
        <taxon>Bacillota</taxon>
        <taxon>Clostridia</taxon>
        <taxon>Eubacteriales</taxon>
        <taxon>Candidatus Enterenecus</taxon>
    </lineage>
</organism>
<dbReference type="InterPro" id="IPR036390">
    <property type="entry name" value="WH_DNA-bd_sf"/>
</dbReference>
<dbReference type="GO" id="GO:0003700">
    <property type="term" value="F:DNA-binding transcription factor activity"/>
    <property type="evidence" value="ECO:0007669"/>
    <property type="project" value="InterPro"/>
</dbReference>